<organism evidence="3 4">
    <name type="scientific">Massilia horti</name>
    <dbReference type="NCBI Taxonomy" id="2562153"/>
    <lineage>
        <taxon>Bacteria</taxon>
        <taxon>Pseudomonadati</taxon>
        <taxon>Pseudomonadota</taxon>
        <taxon>Betaproteobacteria</taxon>
        <taxon>Burkholderiales</taxon>
        <taxon>Oxalobacteraceae</taxon>
        <taxon>Telluria group</taxon>
        <taxon>Massilia</taxon>
    </lineage>
</organism>
<dbReference type="Proteomes" id="UP000297258">
    <property type="component" value="Unassembled WGS sequence"/>
</dbReference>
<reference evidence="3 4" key="1">
    <citation type="submission" date="2019-03" db="EMBL/GenBank/DDBJ databases">
        <title>Draft genome of Massilia hortus sp. nov., a novel bacterial species of the Oxalobacteraceae family.</title>
        <authorList>
            <person name="Peta V."/>
            <person name="Raths R."/>
            <person name="Bucking H."/>
        </authorList>
    </citation>
    <scope>NUCLEOTIDE SEQUENCE [LARGE SCALE GENOMIC DNA]</scope>
    <source>
        <strain evidence="3 4">ONC3</strain>
    </source>
</reference>
<dbReference type="OrthoDB" id="5296742at2"/>
<feature type="domain" description="Flagellar hook-length control protein-like C-terminal" evidence="2">
    <location>
        <begin position="274"/>
        <end position="342"/>
    </location>
</feature>
<feature type="chain" id="PRO_5021450058" evidence="1">
    <location>
        <begin position="23"/>
        <end position="348"/>
    </location>
</feature>
<feature type="signal peptide" evidence="1">
    <location>
        <begin position="1"/>
        <end position="22"/>
    </location>
</feature>
<dbReference type="InterPro" id="IPR038610">
    <property type="entry name" value="FliK-like_C_sf"/>
</dbReference>
<sequence length="348" mass="35501">MQARDALPVAPLAPASALAALAAVGDQRQQAAFQRALGGQLGKTLQGQVLTRLGDGSAVVQVDTLVARMRLPAGIAPGAELPLKLIALTPRPTFELGVGGARVTAEALPAAALASLESGAAATHSAPDPHAATLSRTGQLLGSVLAAAQQAGQPARAVTGAAPLLAAPGADATRLAAAIEGAISKSGLFYESHVAQWSQGQRTLAELATEPQMAGPRPGASTDPGTAQFISMQLATGEQGALAWQGQLWPGQPLQLELARTEVERDAPDERDGQKPEPTWQSRLRLRFAGLGEISANLALTGTQLHLRIEASKEAGPLLHAHAERLSAALTAAGTPLATFAIDGRADG</sequence>
<keyword evidence="3" id="KW-0969">Cilium</keyword>
<dbReference type="Pfam" id="PF02120">
    <property type="entry name" value="Flg_hook"/>
    <property type="match status" value="1"/>
</dbReference>
<proteinExistence type="predicted"/>
<keyword evidence="3" id="KW-0966">Cell projection</keyword>
<keyword evidence="4" id="KW-1185">Reference proteome</keyword>
<evidence type="ECO:0000313" key="4">
    <source>
        <dbReference type="Proteomes" id="UP000297258"/>
    </source>
</evidence>
<dbReference type="Gene3D" id="3.30.750.140">
    <property type="match status" value="1"/>
</dbReference>
<evidence type="ECO:0000259" key="2">
    <source>
        <dbReference type="Pfam" id="PF02120"/>
    </source>
</evidence>
<dbReference type="RefSeq" id="WP_135191096.1">
    <property type="nucleotide sequence ID" value="NZ_SPUM01000123.1"/>
</dbReference>
<dbReference type="InterPro" id="IPR021136">
    <property type="entry name" value="Flagellar_hook_control-like_C"/>
</dbReference>
<keyword evidence="3" id="KW-0282">Flagellum</keyword>
<gene>
    <name evidence="3" type="ORF">E4O92_18340</name>
</gene>
<dbReference type="AlphaFoldDB" id="A0A4Y9SVH5"/>
<comment type="caution">
    <text evidence="3">The sequence shown here is derived from an EMBL/GenBank/DDBJ whole genome shotgun (WGS) entry which is preliminary data.</text>
</comment>
<keyword evidence="1" id="KW-0732">Signal</keyword>
<evidence type="ECO:0000313" key="3">
    <source>
        <dbReference type="EMBL" id="TFW29507.1"/>
    </source>
</evidence>
<evidence type="ECO:0000256" key="1">
    <source>
        <dbReference type="SAM" id="SignalP"/>
    </source>
</evidence>
<name>A0A4Y9SVH5_9BURK</name>
<protein>
    <submittedName>
        <fullName evidence="3">Flagellar hook-length control protein FliK</fullName>
    </submittedName>
</protein>
<accession>A0A4Y9SVH5</accession>
<dbReference type="EMBL" id="SPUM01000123">
    <property type="protein sequence ID" value="TFW29507.1"/>
    <property type="molecule type" value="Genomic_DNA"/>
</dbReference>